<keyword evidence="1" id="KW-0472">Membrane</keyword>
<organism evidence="2 3">
    <name type="scientific">Leptospira barantonii</name>
    <dbReference type="NCBI Taxonomy" id="2023184"/>
    <lineage>
        <taxon>Bacteria</taxon>
        <taxon>Pseudomonadati</taxon>
        <taxon>Spirochaetota</taxon>
        <taxon>Spirochaetia</taxon>
        <taxon>Leptospirales</taxon>
        <taxon>Leptospiraceae</taxon>
        <taxon>Leptospira</taxon>
    </lineage>
</organism>
<sequence length="67" mass="7770">MFLNVFLFLFYFGTFFLIGLMPTTILWISMRFLFQESKYYPWIGFAVLVGVHSLVLEGMTALAASFD</sequence>
<evidence type="ECO:0000313" key="2">
    <source>
        <dbReference type="EMBL" id="TGL97535.1"/>
    </source>
</evidence>
<evidence type="ECO:0000313" key="3">
    <source>
        <dbReference type="Proteomes" id="UP000298429"/>
    </source>
</evidence>
<evidence type="ECO:0000256" key="1">
    <source>
        <dbReference type="SAM" id="Phobius"/>
    </source>
</evidence>
<comment type="caution">
    <text evidence="2">The sequence shown here is derived from an EMBL/GenBank/DDBJ whole genome shotgun (WGS) entry which is preliminary data.</text>
</comment>
<keyword evidence="1" id="KW-0812">Transmembrane</keyword>
<keyword evidence="1" id="KW-1133">Transmembrane helix</keyword>
<protein>
    <submittedName>
        <fullName evidence="2">Uncharacterized protein</fullName>
    </submittedName>
</protein>
<name>A0A5F2B092_9LEPT</name>
<reference evidence="2 3" key="1">
    <citation type="journal article" date="2019" name="PLoS Negl. Trop. Dis.">
        <title>Revisiting the worldwide diversity of Leptospira species in the environment.</title>
        <authorList>
            <person name="Vincent A.T."/>
            <person name="Schiettekatte O."/>
            <person name="Bourhy P."/>
            <person name="Veyrier F.J."/>
            <person name="Picardeau M."/>
        </authorList>
    </citation>
    <scope>NUCLEOTIDE SEQUENCE [LARGE SCALE GENOMIC DNA]</scope>
    <source>
        <strain evidence="2 3">201702444</strain>
    </source>
</reference>
<dbReference type="EMBL" id="RQGN01000081">
    <property type="protein sequence ID" value="TGL97535.1"/>
    <property type="molecule type" value="Genomic_DNA"/>
</dbReference>
<feature type="transmembrane region" description="Helical" evidence="1">
    <location>
        <begin position="6"/>
        <end position="28"/>
    </location>
</feature>
<feature type="transmembrane region" description="Helical" evidence="1">
    <location>
        <begin position="40"/>
        <end position="64"/>
    </location>
</feature>
<dbReference type="Proteomes" id="UP000298429">
    <property type="component" value="Unassembled WGS sequence"/>
</dbReference>
<proteinExistence type="predicted"/>
<accession>A0A5F2B092</accession>
<gene>
    <name evidence="2" type="ORF">EHQ76_14665</name>
</gene>
<dbReference type="AlphaFoldDB" id="A0A5F2B092"/>